<keyword evidence="1" id="KW-0472">Membrane</keyword>
<gene>
    <name evidence="3" type="ORF">RN001_013391</name>
</gene>
<name>A0AAN7P2D6_9COLE</name>
<dbReference type="SUPFAM" id="SSF57302">
    <property type="entry name" value="Snake toxin-like"/>
    <property type="match status" value="1"/>
</dbReference>
<comment type="caution">
    <text evidence="3">The sequence shown here is derived from an EMBL/GenBank/DDBJ whole genome shotgun (WGS) entry which is preliminary data.</text>
</comment>
<keyword evidence="4" id="KW-1185">Reference proteome</keyword>
<dbReference type="Proteomes" id="UP001353858">
    <property type="component" value="Unassembled WGS sequence"/>
</dbReference>
<feature type="transmembrane region" description="Helical" evidence="1">
    <location>
        <begin position="296"/>
        <end position="317"/>
    </location>
</feature>
<protein>
    <recommendedName>
        <fullName evidence="5">Sodefrin-like factor</fullName>
    </recommendedName>
</protein>
<keyword evidence="1" id="KW-1133">Transmembrane helix</keyword>
<dbReference type="AlphaFoldDB" id="A0AAN7P2D6"/>
<proteinExistence type="predicted"/>
<keyword evidence="2" id="KW-0732">Signal</keyword>
<evidence type="ECO:0000313" key="4">
    <source>
        <dbReference type="Proteomes" id="UP001353858"/>
    </source>
</evidence>
<keyword evidence="1" id="KW-0812">Transmembrane</keyword>
<evidence type="ECO:0000313" key="3">
    <source>
        <dbReference type="EMBL" id="KAK4874031.1"/>
    </source>
</evidence>
<accession>A0AAN7P2D6</accession>
<feature type="signal peptide" evidence="2">
    <location>
        <begin position="1"/>
        <end position="23"/>
    </location>
</feature>
<dbReference type="EMBL" id="JARPUR010000006">
    <property type="protein sequence ID" value="KAK4874031.1"/>
    <property type="molecule type" value="Genomic_DNA"/>
</dbReference>
<feature type="chain" id="PRO_5042956595" description="Sodefrin-like factor" evidence="2">
    <location>
        <begin position="24"/>
        <end position="325"/>
    </location>
</feature>
<evidence type="ECO:0000256" key="1">
    <source>
        <dbReference type="SAM" id="Phobius"/>
    </source>
</evidence>
<dbReference type="InterPro" id="IPR045860">
    <property type="entry name" value="Snake_toxin-like_sf"/>
</dbReference>
<sequence>MASFRCAIILAVVVLFFFQNCISLKCYDCIGSQCSQNLTNMTKTDCKEKLQCIRIVNPEKEVVIRRGCANETSCDIFAECDMCNEDLCNSSSQIVPLLGIMSFLGISFQCYECELDKCSQNLTTMSKNPCEENRQCFKLVNPETEVVIRRGCAEKGFCDAFAECDMCNEELCNASSQIVPFLETSQGTQRPCPHTDYLCYTIFNPKTGKVYEKGCQSNTFCDVYAYCTTCGNTDLCNNQDELSFTTTPTPCTNKPTTETMIEETEKTVTTTESYTLTDNQTSFHTTDSTDENSTTLLRPLCIIYVTICLVPFLFNYVTNYSNFFN</sequence>
<reference evidence="4" key="1">
    <citation type="submission" date="2023-01" db="EMBL/GenBank/DDBJ databases">
        <title>Key to firefly adult light organ development and bioluminescence: homeobox transcription factors regulate luciferase expression and transportation to peroxisome.</title>
        <authorList>
            <person name="Fu X."/>
        </authorList>
    </citation>
    <scope>NUCLEOTIDE SEQUENCE [LARGE SCALE GENOMIC DNA]</scope>
</reference>
<evidence type="ECO:0008006" key="5">
    <source>
        <dbReference type="Google" id="ProtNLM"/>
    </source>
</evidence>
<evidence type="ECO:0000256" key="2">
    <source>
        <dbReference type="SAM" id="SignalP"/>
    </source>
</evidence>
<organism evidence="3 4">
    <name type="scientific">Aquatica leii</name>
    <dbReference type="NCBI Taxonomy" id="1421715"/>
    <lineage>
        <taxon>Eukaryota</taxon>
        <taxon>Metazoa</taxon>
        <taxon>Ecdysozoa</taxon>
        <taxon>Arthropoda</taxon>
        <taxon>Hexapoda</taxon>
        <taxon>Insecta</taxon>
        <taxon>Pterygota</taxon>
        <taxon>Neoptera</taxon>
        <taxon>Endopterygota</taxon>
        <taxon>Coleoptera</taxon>
        <taxon>Polyphaga</taxon>
        <taxon>Elateriformia</taxon>
        <taxon>Elateroidea</taxon>
        <taxon>Lampyridae</taxon>
        <taxon>Luciolinae</taxon>
        <taxon>Aquatica</taxon>
    </lineage>
</organism>